<dbReference type="GO" id="GO:0030246">
    <property type="term" value="F:carbohydrate binding"/>
    <property type="evidence" value="ECO:0007669"/>
    <property type="project" value="InterPro"/>
</dbReference>
<dbReference type="CDD" id="cd09021">
    <property type="entry name" value="Aldose_epim_Ec_YphB"/>
    <property type="match status" value="1"/>
</dbReference>
<keyword evidence="2" id="KW-1185">Reference proteome</keyword>
<name>A0A158K0L5_9BURK</name>
<protein>
    <submittedName>
        <fullName evidence="1">Aldose 1-epimerase</fullName>
    </submittedName>
</protein>
<reference evidence="1" key="1">
    <citation type="submission" date="2016-01" db="EMBL/GenBank/DDBJ databases">
        <authorList>
            <person name="Peeters C."/>
        </authorList>
    </citation>
    <scope>NUCLEOTIDE SEQUENCE [LARGE SCALE GENOMIC DNA]</scope>
    <source>
        <strain evidence="1">LMG 22940</strain>
    </source>
</reference>
<dbReference type="RefSeq" id="WP_087646695.1">
    <property type="nucleotide sequence ID" value="NZ_FCON02000057.1"/>
</dbReference>
<proteinExistence type="predicted"/>
<dbReference type="InterPro" id="IPR014718">
    <property type="entry name" value="GH-type_carb-bd"/>
</dbReference>
<evidence type="ECO:0000313" key="1">
    <source>
        <dbReference type="EMBL" id="SAL74687.1"/>
    </source>
</evidence>
<dbReference type="Gene3D" id="2.70.98.10">
    <property type="match status" value="1"/>
</dbReference>
<evidence type="ECO:0000313" key="2">
    <source>
        <dbReference type="Proteomes" id="UP000054770"/>
    </source>
</evidence>
<dbReference type="OrthoDB" id="9808779at2"/>
<accession>A0A158K0L5</accession>
<gene>
    <name evidence="1" type="ORF">AWB68_04630</name>
</gene>
<dbReference type="AlphaFoldDB" id="A0A158K0L5"/>
<dbReference type="Proteomes" id="UP000054770">
    <property type="component" value="Unassembled WGS sequence"/>
</dbReference>
<organism evidence="1 2">
    <name type="scientific">Caballeronia choica</name>
    <dbReference type="NCBI Taxonomy" id="326476"/>
    <lineage>
        <taxon>Bacteria</taxon>
        <taxon>Pseudomonadati</taxon>
        <taxon>Pseudomonadota</taxon>
        <taxon>Betaproteobacteria</taxon>
        <taxon>Burkholderiales</taxon>
        <taxon>Burkholderiaceae</taxon>
        <taxon>Caballeronia</taxon>
    </lineage>
</organism>
<comment type="caution">
    <text evidence="1">The sequence shown here is derived from an EMBL/GenBank/DDBJ whole genome shotgun (WGS) entry which is preliminary data.</text>
</comment>
<sequence length="312" mass="34222">MSAALPRPADDGSLIELRHGARRVLIAPHVGGAIAAFFDAGERGDVHWLRPASREALAACDPLGMASFPLLPYCNRIRDARFVFDDETVDLAGDGNAFDHALHGHAWRRPWRVGATTRSSVELHFSHVPSAAPAHHWPFRYEATQRIELSSAALTVTMSARNLSDRRMPFGMGHHPYYPRTRTTRIHTRVAAMWHSTPDLLPTHLGPHVCIGQLASSEGMLADAFDLDNNFAGWSRRATIAWPDEQRSVTLCAEAPFDHMVLYAPADEPSLLCVEPVTNTVDWINLDGGGGGGCVLGPGESIRASFAWMPLR</sequence>
<dbReference type="GO" id="GO:0005975">
    <property type="term" value="P:carbohydrate metabolic process"/>
    <property type="evidence" value="ECO:0007669"/>
    <property type="project" value="InterPro"/>
</dbReference>
<dbReference type="Pfam" id="PF01263">
    <property type="entry name" value="Aldose_epim"/>
    <property type="match status" value="1"/>
</dbReference>
<dbReference type="SUPFAM" id="SSF74650">
    <property type="entry name" value="Galactose mutarotase-like"/>
    <property type="match status" value="1"/>
</dbReference>
<dbReference type="InterPro" id="IPR011013">
    <property type="entry name" value="Gal_mutarotase_sf_dom"/>
</dbReference>
<dbReference type="GO" id="GO:0016853">
    <property type="term" value="F:isomerase activity"/>
    <property type="evidence" value="ECO:0007669"/>
    <property type="project" value="InterPro"/>
</dbReference>
<dbReference type="EMBL" id="FCON02000057">
    <property type="protein sequence ID" value="SAL74687.1"/>
    <property type="molecule type" value="Genomic_DNA"/>
</dbReference>
<dbReference type="InterPro" id="IPR008183">
    <property type="entry name" value="Aldose_1/G6P_1-epimerase"/>
</dbReference>